<sequence length="83" mass="9155">MSDKTKIYETVMDILADVTGDEVVKEEPDINLPEEGLIDSLGYIELLLDIEESLGIVIAPTEYTREEMDTPAKIAAVVQSKAE</sequence>
<evidence type="ECO:0000256" key="3">
    <source>
        <dbReference type="ARBA" id="ARBA00022553"/>
    </source>
</evidence>
<evidence type="ECO:0000256" key="4">
    <source>
        <dbReference type="ARBA" id="ARBA00023316"/>
    </source>
</evidence>
<evidence type="ECO:0000256" key="1">
    <source>
        <dbReference type="ARBA" id="ARBA00022450"/>
    </source>
</evidence>
<organism evidence="7">
    <name type="scientific">Baileyella intestinalis</name>
    <dbReference type="NCBI Taxonomy" id="2606709"/>
    <lineage>
        <taxon>Bacteria</taxon>
        <taxon>Bacillati</taxon>
        <taxon>Bacillota</taxon>
        <taxon>Clostridia</taxon>
        <taxon>Peptostreptococcales</taxon>
        <taxon>Anaerovoracaceae</taxon>
        <taxon>Baileyella</taxon>
    </lineage>
</organism>
<evidence type="ECO:0000259" key="6">
    <source>
        <dbReference type="PROSITE" id="PS50075"/>
    </source>
</evidence>
<evidence type="ECO:0000256" key="2">
    <source>
        <dbReference type="ARBA" id="ARBA00022490"/>
    </source>
</evidence>
<dbReference type="HAMAP" id="MF_00565">
    <property type="entry name" value="DltC"/>
    <property type="match status" value="1"/>
</dbReference>
<protein>
    <recommendedName>
        <fullName evidence="5">D-alanyl carrier protein</fullName>
        <shortName evidence="5">DCP</shortName>
    </recommendedName>
    <alternativeName>
        <fullName evidence="5">D-alanine--poly(phosphoribitol) ligase subunit 2</fullName>
    </alternativeName>
</protein>
<dbReference type="Gene3D" id="1.10.1200.10">
    <property type="entry name" value="ACP-like"/>
    <property type="match status" value="1"/>
</dbReference>
<reference evidence="7" key="1">
    <citation type="submission" date="2019-09" db="EMBL/GenBank/DDBJ databases">
        <title>In-depth cultivation of the pig gut microbiome towards novel bacterial diversity and tailored functional studies.</title>
        <authorList>
            <person name="Wylensek D."/>
            <person name="Hitch T.C.A."/>
            <person name="Clavel T."/>
        </authorList>
    </citation>
    <scope>NUCLEOTIDE SEQUENCE</scope>
    <source>
        <strain evidence="7">RF-744-FAT-WT-3</strain>
    </source>
</reference>
<dbReference type="EMBL" id="VUNB01000007">
    <property type="protein sequence ID" value="MST69596.1"/>
    <property type="molecule type" value="Genomic_DNA"/>
</dbReference>
<dbReference type="GO" id="GO:0071555">
    <property type="term" value="P:cell wall organization"/>
    <property type="evidence" value="ECO:0007669"/>
    <property type="project" value="UniProtKB-KW"/>
</dbReference>
<evidence type="ECO:0000256" key="5">
    <source>
        <dbReference type="HAMAP-Rule" id="MF_00565"/>
    </source>
</evidence>
<accession>A0A6A8MD46</accession>
<keyword evidence="7" id="KW-0436">Ligase</keyword>
<name>A0A6A8MD46_9FIRM</name>
<comment type="pathway">
    <text evidence="5">Cell wall biogenesis; lipoteichoic acid biosynthesis.</text>
</comment>
<keyword evidence="3 5" id="KW-0597">Phosphoprotein</keyword>
<proteinExistence type="inferred from homology"/>
<dbReference type="GO" id="GO:0016874">
    <property type="term" value="F:ligase activity"/>
    <property type="evidence" value="ECO:0007669"/>
    <property type="project" value="UniProtKB-KW"/>
</dbReference>
<gene>
    <name evidence="5 7" type="primary">dltC</name>
    <name evidence="7" type="ORF">FYJ66_08380</name>
</gene>
<dbReference type="NCBIfam" id="NF003464">
    <property type="entry name" value="PRK05087.1"/>
    <property type="match status" value="1"/>
</dbReference>
<comment type="similarity">
    <text evidence="5">Belongs to the DltC family.</text>
</comment>
<feature type="domain" description="Carrier" evidence="6">
    <location>
        <begin position="2"/>
        <end position="82"/>
    </location>
</feature>
<dbReference type="Pfam" id="PF00550">
    <property type="entry name" value="PP-binding"/>
    <property type="match status" value="1"/>
</dbReference>
<dbReference type="GO" id="GO:0036370">
    <property type="term" value="F:D-alanyl carrier activity"/>
    <property type="evidence" value="ECO:0007669"/>
    <property type="project" value="UniProtKB-UniRule"/>
</dbReference>
<dbReference type="InterPro" id="IPR009081">
    <property type="entry name" value="PP-bd_ACP"/>
</dbReference>
<dbReference type="GO" id="GO:0070395">
    <property type="term" value="P:lipoteichoic acid biosynthetic process"/>
    <property type="evidence" value="ECO:0007669"/>
    <property type="project" value="UniProtKB-UniRule"/>
</dbReference>
<keyword evidence="2 5" id="KW-0963">Cytoplasm</keyword>
<keyword evidence="1 5" id="KW-0596">Phosphopantetheine</keyword>
<dbReference type="UniPathway" id="UPA00556"/>
<comment type="PTM">
    <text evidence="5">4'-phosphopantetheine is transferred from CoA to a specific serine of apo-DCP.</text>
</comment>
<dbReference type="InterPro" id="IPR003230">
    <property type="entry name" value="DltC"/>
</dbReference>
<dbReference type="SUPFAM" id="SSF47336">
    <property type="entry name" value="ACP-like"/>
    <property type="match status" value="1"/>
</dbReference>
<comment type="caution">
    <text evidence="7">The sequence shown here is derived from an EMBL/GenBank/DDBJ whole genome shotgun (WGS) entry which is preliminary data.</text>
</comment>
<dbReference type="PROSITE" id="PS50075">
    <property type="entry name" value="CARRIER"/>
    <property type="match status" value="1"/>
</dbReference>
<evidence type="ECO:0000313" key="7">
    <source>
        <dbReference type="EMBL" id="MST69596.1"/>
    </source>
</evidence>
<dbReference type="AlphaFoldDB" id="A0A6A8MD46"/>
<comment type="function">
    <text evidence="5">Carrier protein involved in the D-alanylation of lipoteichoic acid (LTA). The loading of thioester-linked D-alanine onto DltC is catalyzed by D-alanine--D-alanyl carrier protein ligase DltA. The DltC-carried D-alanyl group is further transferred to cell membrane phosphatidylglycerol (PG) by forming an ester bond, probably catalyzed by DltD. D-alanylation of LTA plays an important role in modulating the properties of the cell wall in Gram-positive bacteria, influencing the net charge of the cell wall.</text>
</comment>
<dbReference type="RefSeq" id="WP_154573069.1">
    <property type="nucleotide sequence ID" value="NZ_JAQDDW010000006.1"/>
</dbReference>
<keyword evidence="4 5" id="KW-0961">Cell wall biogenesis/degradation</keyword>
<dbReference type="InterPro" id="IPR036736">
    <property type="entry name" value="ACP-like_sf"/>
</dbReference>
<comment type="subcellular location">
    <subcellularLocation>
        <location evidence="5">Cytoplasm</location>
    </subcellularLocation>
</comment>
<dbReference type="GO" id="GO:0005737">
    <property type="term" value="C:cytoplasm"/>
    <property type="evidence" value="ECO:0007669"/>
    <property type="project" value="UniProtKB-SubCell"/>
</dbReference>
<feature type="modified residue" description="O-(pantetheine 4'-phosphoryl)serine" evidence="5">
    <location>
        <position position="40"/>
    </location>
</feature>
<dbReference type="NCBIfam" id="TIGR01688">
    <property type="entry name" value="dltC"/>
    <property type="match status" value="1"/>
</dbReference>